<reference evidence="4 5" key="2">
    <citation type="journal article" date="2016" name="Int. J. Syst. Evol. Microbiol.">
        <title>Paenibacillus bovis sp. nov., isolated from raw yak (Bos grunniens) milk.</title>
        <authorList>
            <person name="Gao C."/>
            <person name="Han J."/>
            <person name="Liu Z."/>
            <person name="Xu X."/>
            <person name="Hang F."/>
            <person name="Wu Z."/>
        </authorList>
    </citation>
    <scope>NUCLEOTIDE SEQUENCE [LARGE SCALE GENOMIC DNA]</scope>
    <source>
        <strain evidence="4 5">BD3526</strain>
    </source>
</reference>
<dbReference type="Gene3D" id="3.40.630.30">
    <property type="match status" value="1"/>
</dbReference>
<dbReference type="PROSITE" id="PS51186">
    <property type="entry name" value="GNAT"/>
    <property type="match status" value="1"/>
</dbReference>
<evidence type="ECO:0000256" key="2">
    <source>
        <dbReference type="ARBA" id="ARBA00023315"/>
    </source>
</evidence>
<dbReference type="GO" id="GO:0005737">
    <property type="term" value="C:cytoplasm"/>
    <property type="evidence" value="ECO:0007669"/>
    <property type="project" value="InterPro"/>
</dbReference>
<proteinExistence type="predicted"/>
<gene>
    <name evidence="4" type="ORF">AR543_18230</name>
</gene>
<dbReference type="Proteomes" id="UP000078148">
    <property type="component" value="Chromosome"/>
</dbReference>
<keyword evidence="2" id="KW-0012">Acyltransferase</keyword>
<evidence type="ECO:0000256" key="1">
    <source>
        <dbReference type="ARBA" id="ARBA00022679"/>
    </source>
</evidence>
<keyword evidence="1 4" id="KW-0808">Transferase</keyword>
<dbReference type="RefSeq" id="WP_060535854.1">
    <property type="nucleotide sequence ID" value="NZ_CP013023.1"/>
</dbReference>
<dbReference type="STRING" id="1616788.AR543_18230"/>
<accession>A0A172ZJI7</accession>
<dbReference type="PANTHER" id="PTHR30602">
    <property type="entry name" value="AMINO-ACID ACETYLTRANSFERASE"/>
    <property type="match status" value="1"/>
</dbReference>
<reference evidence="5" key="1">
    <citation type="submission" date="2015-10" db="EMBL/GenBank/DDBJ databases">
        <title>Genome of Paenibacillus bovis sp. nov.</title>
        <authorList>
            <person name="Wu Z."/>
            <person name="Gao C."/>
            <person name="Liu Z."/>
            <person name="Zheng H."/>
        </authorList>
    </citation>
    <scope>NUCLEOTIDE SEQUENCE [LARGE SCALE GENOMIC DNA]</scope>
    <source>
        <strain evidence="5">BD3526</strain>
    </source>
</reference>
<sequence length="156" mass="17333">MQAVVTCRAAVPEDVEALYQLISGYAERGIMLPRSREALHRQLQHFVVAEINNELVGCGSLCQLGKELVEIRSLGISDGHKGQGIGSHLVDKLMEHAAARGLRKVMALTYEVSFFVKNGFEVVDTSIFPEKVWADCRHCPKQDRCDEIAVLKVLDI</sequence>
<dbReference type="SUPFAM" id="SSF55729">
    <property type="entry name" value="Acyl-CoA N-acyltransferases (Nat)"/>
    <property type="match status" value="1"/>
</dbReference>
<evidence type="ECO:0000313" key="4">
    <source>
        <dbReference type="EMBL" id="ANF97758.1"/>
    </source>
</evidence>
<organism evidence="4 5">
    <name type="scientific">Paenibacillus bovis</name>
    <dbReference type="NCBI Taxonomy" id="1616788"/>
    <lineage>
        <taxon>Bacteria</taxon>
        <taxon>Bacillati</taxon>
        <taxon>Bacillota</taxon>
        <taxon>Bacilli</taxon>
        <taxon>Bacillales</taxon>
        <taxon>Paenibacillaceae</taxon>
        <taxon>Paenibacillus</taxon>
    </lineage>
</organism>
<dbReference type="AlphaFoldDB" id="A0A172ZJI7"/>
<dbReference type="Pfam" id="PF00583">
    <property type="entry name" value="Acetyltransf_1"/>
    <property type="match status" value="1"/>
</dbReference>
<dbReference type="GO" id="GO:0006526">
    <property type="term" value="P:L-arginine biosynthetic process"/>
    <property type="evidence" value="ECO:0007669"/>
    <property type="project" value="InterPro"/>
</dbReference>
<keyword evidence="5" id="KW-1185">Reference proteome</keyword>
<dbReference type="EMBL" id="CP013023">
    <property type="protein sequence ID" value="ANF97758.1"/>
    <property type="molecule type" value="Genomic_DNA"/>
</dbReference>
<evidence type="ECO:0000313" key="5">
    <source>
        <dbReference type="Proteomes" id="UP000078148"/>
    </source>
</evidence>
<dbReference type="GO" id="GO:0004042">
    <property type="term" value="F:L-glutamate N-acetyltransferase activity"/>
    <property type="evidence" value="ECO:0007669"/>
    <property type="project" value="InterPro"/>
</dbReference>
<dbReference type="InterPro" id="IPR010167">
    <property type="entry name" value="NH2A_AcTrfase"/>
</dbReference>
<protein>
    <submittedName>
        <fullName evidence="4">Acetyltransferase</fullName>
    </submittedName>
</protein>
<dbReference type="NCBIfam" id="NF005840">
    <property type="entry name" value="PRK07757.1"/>
    <property type="match status" value="1"/>
</dbReference>
<name>A0A172ZJI7_9BACL</name>
<dbReference type="CDD" id="cd04301">
    <property type="entry name" value="NAT_SF"/>
    <property type="match status" value="1"/>
</dbReference>
<dbReference type="PANTHER" id="PTHR30602:SF12">
    <property type="entry name" value="AMINO-ACID ACETYLTRANSFERASE NAGS1, CHLOROPLASTIC-RELATED"/>
    <property type="match status" value="1"/>
</dbReference>
<dbReference type="OrthoDB" id="9793138at2"/>
<dbReference type="InterPro" id="IPR016181">
    <property type="entry name" value="Acyl_CoA_acyltransferase"/>
</dbReference>
<evidence type="ECO:0000259" key="3">
    <source>
        <dbReference type="PROSITE" id="PS51186"/>
    </source>
</evidence>
<feature type="domain" description="N-acetyltransferase" evidence="3">
    <location>
        <begin position="5"/>
        <end position="146"/>
    </location>
</feature>
<dbReference type="InterPro" id="IPR000182">
    <property type="entry name" value="GNAT_dom"/>
</dbReference>
<dbReference type="KEGG" id="pbv:AR543_18230"/>